<protein>
    <recommendedName>
        <fullName evidence="3">DDE Tnp4 domain-containing protein</fullName>
    </recommendedName>
</protein>
<dbReference type="EMBL" id="KI913960">
    <property type="protein sequence ID" value="ETW02958.1"/>
    <property type="molecule type" value="Genomic_DNA"/>
</dbReference>
<organism evidence="4">
    <name type="scientific">Aphanomyces invadans</name>
    <dbReference type="NCBI Taxonomy" id="157072"/>
    <lineage>
        <taxon>Eukaryota</taxon>
        <taxon>Sar</taxon>
        <taxon>Stramenopiles</taxon>
        <taxon>Oomycota</taxon>
        <taxon>Saprolegniomycetes</taxon>
        <taxon>Saprolegniales</taxon>
        <taxon>Verrucalvaceae</taxon>
        <taxon>Aphanomyces</taxon>
    </lineage>
</organism>
<sequence length="224" mass="25645">MEASVSPQGKLVDMSDHEPGSVSDLTIFRKRHDTHVANLTKTPSEATIKDNGELHQTFPNMWAVRVDKGYIGLTECVHPKKRPTHGALDRLDLERNAAVSADRAIVENFFGRVCILWKIAYSTFVWGTKIFDRIQRLTFALTNFHVGLMPLREDDSHHYRSVLARYARMTEEKITQRAMTRTAMSSVVLSALRWVRCVRLLLLVALSCLHLRTPDVNFIMTFYT</sequence>
<dbReference type="GeneID" id="20082450"/>
<evidence type="ECO:0000256" key="2">
    <source>
        <dbReference type="ARBA" id="ARBA00022723"/>
    </source>
</evidence>
<evidence type="ECO:0000313" key="4">
    <source>
        <dbReference type="EMBL" id="ETW02958.1"/>
    </source>
</evidence>
<feature type="domain" description="DDE Tnp4" evidence="3">
    <location>
        <begin position="3"/>
        <end position="143"/>
    </location>
</feature>
<dbReference type="RefSeq" id="XP_008868342.1">
    <property type="nucleotide sequence ID" value="XM_008870120.1"/>
</dbReference>
<gene>
    <name evidence="4" type="ORF">H310_05400</name>
</gene>
<dbReference type="VEuPathDB" id="FungiDB:H310_05400"/>
<proteinExistence type="predicted"/>
<dbReference type="AlphaFoldDB" id="A0A024UBH6"/>
<accession>A0A024UBH6</accession>
<comment type="cofactor">
    <cofactor evidence="1">
        <name>a divalent metal cation</name>
        <dbReference type="ChEBI" id="CHEBI:60240"/>
    </cofactor>
</comment>
<dbReference type="OrthoDB" id="164601at2759"/>
<evidence type="ECO:0000256" key="1">
    <source>
        <dbReference type="ARBA" id="ARBA00001968"/>
    </source>
</evidence>
<dbReference type="Pfam" id="PF13359">
    <property type="entry name" value="DDE_Tnp_4"/>
    <property type="match status" value="1"/>
</dbReference>
<keyword evidence="2" id="KW-0479">Metal-binding</keyword>
<dbReference type="InterPro" id="IPR027806">
    <property type="entry name" value="HARBI1_dom"/>
</dbReference>
<dbReference type="GO" id="GO:0046872">
    <property type="term" value="F:metal ion binding"/>
    <property type="evidence" value="ECO:0007669"/>
    <property type="project" value="UniProtKB-KW"/>
</dbReference>
<reference evidence="4" key="1">
    <citation type="submission" date="2013-12" db="EMBL/GenBank/DDBJ databases">
        <title>The Genome Sequence of Aphanomyces invadans NJM9701.</title>
        <authorList>
            <consortium name="The Broad Institute Genomics Platform"/>
            <person name="Russ C."/>
            <person name="Tyler B."/>
            <person name="van West P."/>
            <person name="Dieguez-Uribeondo J."/>
            <person name="Young S.K."/>
            <person name="Zeng Q."/>
            <person name="Gargeya S."/>
            <person name="Fitzgerald M."/>
            <person name="Abouelleil A."/>
            <person name="Alvarado L."/>
            <person name="Chapman S.B."/>
            <person name="Gainer-Dewar J."/>
            <person name="Goldberg J."/>
            <person name="Griggs A."/>
            <person name="Gujja S."/>
            <person name="Hansen M."/>
            <person name="Howarth C."/>
            <person name="Imamovic A."/>
            <person name="Ireland A."/>
            <person name="Larimer J."/>
            <person name="McCowan C."/>
            <person name="Murphy C."/>
            <person name="Pearson M."/>
            <person name="Poon T.W."/>
            <person name="Priest M."/>
            <person name="Roberts A."/>
            <person name="Saif S."/>
            <person name="Shea T."/>
            <person name="Sykes S."/>
            <person name="Wortman J."/>
            <person name="Nusbaum C."/>
            <person name="Birren B."/>
        </authorList>
    </citation>
    <scope>NUCLEOTIDE SEQUENCE [LARGE SCALE GENOMIC DNA]</scope>
    <source>
        <strain evidence="4">NJM9701</strain>
    </source>
</reference>
<evidence type="ECO:0000259" key="3">
    <source>
        <dbReference type="Pfam" id="PF13359"/>
    </source>
</evidence>
<name>A0A024UBH6_9STRA</name>